<accession>A0A1M2VLQ7</accession>
<organism evidence="2 3">
    <name type="scientific">Trametes pubescens</name>
    <name type="common">White-rot fungus</name>
    <dbReference type="NCBI Taxonomy" id="154538"/>
    <lineage>
        <taxon>Eukaryota</taxon>
        <taxon>Fungi</taxon>
        <taxon>Dikarya</taxon>
        <taxon>Basidiomycota</taxon>
        <taxon>Agaricomycotina</taxon>
        <taxon>Agaricomycetes</taxon>
        <taxon>Polyporales</taxon>
        <taxon>Polyporaceae</taxon>
        <taxon>Trametes</taxon>
    </lineage>
</organism>
<keyword evidence="3" id="KW-1185">Reference proteome</keyword>
<dbReference type="Proteomes" id="UP000184267">
    <property type="component" value="Unassembled WGS sequence"/>
</dbReference>
<dbReference type="OrthoDB" id="2745207at2759"/>
<feature type="region of interest" description="Disordered" evidence="1">
    <location>
        <begin position="937"/>
        <end position="960"/>
    </location>
</feature>
<dbReference type="SUPFAM" id="SSF52047">
    <property type="entry name" value="RNI-like"/>
    <property type="match status" value="1"/>
</dbReference>
<name>A0A1M2VLQ7_TRAPU</name>
<dbReference type="AlphaFoldDB" id="A0A1M2VLQ7"/>
<dbReference type="EMBL" id="MNAD01001030">
    <property type="protein sequence ID" value="OJT08539.1"/>
    <property type="molecule type" value="Genomic_DNA"/>
</dbReference>
<proteinExistence type="predicted"/>
<evidence type="ECO:0000313" key="2">
    <source>
        <dbReference type="EMBL" id="OJT08539.1"/>
    </source>
</evidence>
<dbReference type="Gene3D" id="3.80.10.10">
    <property type="entry name" value="Ribonuclease Inhibitor"/>
    <property type="match status" value="1"/>
</dbReference>
<protein>
    <recommendedName>
        <fullName evidence="4">F-box domain-containing protein</fullName>
    </recommendedName>
</protein>
<evidence type="ECO:0008006" key="4">
    <source>
        <dbReference type="Google" id="ProtNLM"/>
    </source>
</evidence>
<feature type="compositionally biased region" description="Acidic residues" evidence="1">
    <location>
        <begin position="942"/>
        <end position="951"/>
    </location>
</feature>
<comment type="caution">
    <text evidence="2">The sequence shown here is derived from an EMBL/GenBank/DDBJ whole genome shotgun (WGS) entry which is preliminary data.</text>
</comment>
<evidence type="ECO:0000313" key="3">
    <source>
        <dbReference type="Proteomes" id="UP000184267"/>
    </source>
</evidence>
<evidence type="ECO:0000256" key="1">
    <source>
        <dbReference type="SAM" id="MobiDB-lite"/>
    </source>
</evidence>
<dbReference type="InterPro" id="IPR032675">
    <property type="entry name" value="LRR_dom_sf"/>
</dbReference>
<gene>
    <name evidence="2" type="ORF">TRAPUB_545</name>
</gene>
<reference evidence="2 3" key="1">
    <citation type="submission" date="2016-10" db="EMBL/GenBank/DDBJ databases">
        <title>Genome sequence of the basidiomycete white-rot fungus Trametes pubescens.</title>
        <authorList>
            <person name="Makela M.R."/>
            <person name="Granchi Z."/>
            <person name="Peng M."/>
            <person name="De Vries R.P."/>
            <person name="Grigoriev I."/>
            <person name="Riley R."/>
            <person name="Hilden K."/>
        </authorList>
    </citation>
    <scope>NUCLEOTIDE SEQUENCE [LARGE SCALE GENOMIC DNA]</scope>
    <source>
        <strain evidence="2 3">FBCC735</strain>
    </source>
</reference>
<sequence>MSSILERLPTELLLDVAGYLSNVADLASLLLVNTFLNAILTKSLYSAIVLRHQRPTINCLRTLSSNAAPDTLPGRDLASLVQSLHITGFDVLNLRRNEFGELQIGLEHALPRLVNIQRFTFRVLETLRCRVLVNLLASWESLTSIDVEVAGDDMPDGSLRAPAIPHLASLGIRNLSSSYDGYLQSLVTSCANSLLKISLAQSDADTVRHVLGSTVFSVLKVLELEAAAFFHSDFPHGAFPCLQSLALYYDSESPWDDDLATPSWNVPIPHTSYPQLESLSCNVEDLAYMLPKQADVLSRLPLHTIRLNGATYERNGGAFSHISPEWDEIVEALSHLRYSRVPIRHLSFHVYRVAITQLEEVLPSLGDLESLLISSVHDPNLQADLPVAAISRMLSRMPNLHSLLFSDAPLKREHHSYNFILARAQTRQKEIVYRWAKLAGSLRRIAFTTEMEWIMPRDLPPELLLAIGRATRTADLPSLLLINTFYNHFFTGTLLYSSIELRDFKSTRRCLRTLCKAPTDCAFGRNLASLVRSFHAADFPYTRIRGKSFKTLQNMFARVLPRLINVQVFSTQLVRQLSLRALMELLQACPSTLYSLDISCTGTRRSDDDLRLISQELPSLPQLTSIKLVGIHEKHPVYIQFLQRLSYTVANHIRTLHLDMLNNEPEIAMLSAAGIFPVLQELKIEGKTFFLPEFPHAAFPHLRTLILRGERFFWQLPSYLAPGPGATRYITHYPELETLCCCARAIPSLFPPDITSRDVSRALHTVELDNPAYILPTPYVDYVPVTAEEVNTALTLLKRSALPICHLCISVALLGDAAEEPDFEEVLPMDMEGLETLVVVIGEDWCKQETAMRVVSRMISRMPLLRSLAFADLPRKNRIPVARPDIAQVHASQGHLVHGWSQYGSPLCSVSLTAGTEWVCRGAEWVLLEQPQEYAILGDDKNVDDEDDEDESGNHEGRAD</sequence>
<dbReference type="OMA" id="SHISPEW"/>